<name>A0A1H3YQ96_9BACT</name>
<dbReference type="RefSeq" id="WP_092345991.1">
    <property type="nucleotide sequence ID" value="NZ_FNQN01000003.1"/>
</dbReference>
<dbReference type="AlphaFoldDB" id="A0A1H3YQ96"/>
<dbReference type="GO" id="GO:0005886">
    <property type="term" value="C:plasma membrane"/>
    <property type="evidence" value="ECO:0007669"/>
    <property type="project" value="UniProtKB-SubCell"/>
</dbReference>
<organism evidence="6 7">
    <name type="scientific">Desulfuromusa kysingii</name>
    <dbReference type="NCBI Taxonomy" id="37625"/>
    <lineage>
        <taxon>Bacteria</taxon>
        <taxon>Pseudomonadati</taxon>
        <taxon>Thermodesulfobacteriota</taxon>
        <taxon>Desulfuromonadia</taxon>
        <taxon>Desulfuromonadales</taxon>
        <taxon>Geopsychrobacteraceae</taxon>
        <taxon>Desulfuromusa</taxon>
    </lineage>
</organism>
<dbReference type="Proteomes" id="UP000199409">
    <property type="component" value="Unassembled WGS sequence"/>
</dbReference>
<dbReference type="PANTHER" id="PTHR43701:SF2">
    <property type="entry name" value="MEMBRANE TRANSPORTER PROTEIN YJNA-RELATED"/>
    <property type="match status" value="1"/>
</dbReference>
<sequence>MFELVLIGSLAGLVMGTVGVGGGALIIFSLSVFAKFPQKLAQGTTLFIVAAPISLLAALRYYRQGYVDVKAGLVVMVCFLVFSLIGAQFATQLPSELLRTMVGIILLLMGLKLIFFS</sequence>
<evidence type="ECO:0000256" key="3">
    <source>
        <dbReference type="ARBA" id="ARBA00022989"/>
    </source>
</evidence>
<evidence type="ECO:0000313" key="6">
    <source>
        <dbReference type="EMBL" id="SEA13705.1"/>
    </source>
</evidence>
<keyword evidence="4 5" id="KW-0472">Membrane</keyword>
<dbReference type="Pfam" id="PF01925">
    <property type="entry name" value="TauE"/>
    <property type="match status" value="1"/>
</dbReference>
<dbReference type="PANTHER" id="PTHR43701">
    <property type="entry name" value="MEMBRANE TRANSPORTER PROTEIN MJ0441-RELATED"/>
    <property type="match status" value="1"/>
</dbReference>
<evidence type="ECO:0000256" key="2">
    <source>
        <dbReference type="ARBA" id="ARBA00022692"/>
    </source>
</evidence>
<accession>A0A1H3YQ96</accession>
<reference evidence="6 7" key="1">
    <citation type="submission" date="2016-10" db="EMBL/GenBank/DDBJ databases">
        <authorList>
            <person name="de Groot N.N."/>
        </authorList>
    </citation>
    <scope>NUCLEOTIDE SEQUENCE [LARGE SCALE GENOMIC DNA]</scope>
    <source>
        <strain evidence="6 7">DSM 7343</strain>
    </source>
</reference>
<comment type="subcellular location">
    <subcellularLocation>
        <location evidence="5">Cell membrane</location>
        <topology evidence="5">Multi-pass membrane protein</topology>
    </subcellularLocation>
    <subcellularLocation>
        <location evidence="1">Membrane</location>
        <topology evidence="1">Multi-pass membrane protein</topology>
    </subcellularLocation>
</comment>
<evidence type="ECO:0000256" key="5">
    <source>
        <dbReference type="RuleBase" id="RU363041"/>
    </source>
</evidence>
<gene>
    <name evidence="6" type="ORF">SAMN05660420_01342</name>
</gene>
<evidence type="ECO:0000256" key="1">
    <source>
        <dbReference type="ARBA" id="ARBA00004141"/>
    </source>
</evidence>
<keyword evidence="7" id="KW-1185">Reference proteome</keyword>
<dbReference type="InterPro" id="IPR002781">
    <property type="entry name" value="TM_pro_TauE-like"/>
</dbReference>
<keyword evidence="2 5" id="KW-0812">Transmembrane</keyword>
<evidence type="ECO:0000313" key="7">
    <source>
        <dbReference type="Proteomes" id="UP000199409"/>
    </source>
</evidence>
<keyword evidence="3 5" id="KW-1133">Transmembrane helix</keyword>
<keyword evidence="5" id="KW-1003">Cell membrane</keyword>
<comment type="similarity">
    <text evidence="5">Belongs to the 4-toluene sulfonate uptake permease (TSUP) (TC 2.A.102) family.</text>
</comment>
<proteinExistence type="inferred from homology"/>
<dbReference type="OrthoDB" id="532317at2"/>
<dbReference type="STRING" id="37625.SAMN05660420_01342"/>
<evidence type="ECO:0000256" key="4">
    <source>
        <dbReference type="ARBA" id="ARBA00023136"/>
    </source>
</evidence>
<feature type="transmembrane region" description="Helical" evidence="5">
    <location>
        <begin position="40"/>
        <end position="59"/>
    </location>
</feature>
<feature type="transmembrane region" description="Helical" evidence="5">
    <location>
        <begin position="12"/>
        <end position="34"/>
    </location>
</feature>
<feature type="transmembrane region" description="Helical" evidence="5">
    <location>
        <begin position="97"/>
        <end position="116"/>
    </location>
</feature>
<dbReference type="EMBL" id="FNQN01000003">
    <property type="protein sequence ID" value="SEA13705.1"/>
    <property type="molecule type" value="Genomic_DNA"/>
</dbReference>
<dbReference type="InterPro" id="IPR051598">
    <property type="entry name" value="TSUP/Inactive_protease-like"/>
</dbReference>
<protein>
    <recommendedName>
        <fullName evidence="5">Probable membrane transporter protein</fullName>
    </recommendedName>
</protein>
<feature type="transmembrane region" description="Helical" evidence="5">
    <location>
        <begin position="71"/>
        <end position="91"/>
    </location>
</feature>